<evidence type="ECO:0008006" key="3">
    <source>
        <dbReference type="Google" id="ProtNLM"/>
    </source>
</evidence>
<organism evidence="1 2">
    <name type="scientific">Bradyrhizobium elkanii</name>
    <dbReference type="NCBI Taxonomy" id="29448"/>
    <lineage>
        <taxon>Bacteria</taxon>
        <taxon>Pseudomonadati</taxon>
        <taxon>Pseudomonadota</taxon>
        <taxon>Alphaproteobacteria</taxon>
        <taxon>Hyphomicrobiales</taxon>
        <taxon>Nitrobacteraceae</taxon>
        <taxon>Bradyrhizobium</taxon>
    </lineage>
</organism>
<name>A0A4U6RLJ1_BRAEL</name>
<dbReference type="Proteomes" id="UP000305095">
    <property type="component" value="Unassembled WGS sequence"/>
</dbReference>
<reference evidence="1 2" key="1">
    <citation type="submission" date="2019-05" db="EMBL/GenBank/DDBJ databases">
        <title>Draft Genome of Bradyrhizobium elkanii strain SEMIA 938, Used in Commercial Inoculants for Lupinus spp. in Brazil.</title>
        <authorList>
            <person name="Hungria M."/>
            <person name="Delamuta J.R.M."/>
            <person name="Ribeiro R.A."/>
            <person name="Nogueira M.A."/>
        </authorList>
    </citation>
    <scope>NUCLEOTIDE SEQUENCE [LARGE SCALE GENOMIC DNA]</scope>
    <source>
        <strain evidence="1 2">Semia 938</strain>
    </source>
</reference>
<proteinExistence type="predicted"/>
<dbReference type="RefSeq" id="WP_137483508.1">
    <property type="nucleotide sequence ID" value="NZ_SZZP01000036.1"/>
</dbReference>
<gene>
    <name evidence="1" type="ORF">FDV58_37290</name>
</gene>
<sequence>MTTIADLKKHFLKLCADEEADVQWCDVPSKALALSGELEFILTPHITSEVAYAVAMHELGHIKSRDQSTDQIGRERAAWDWARRNALMWTPHMAGYAAASLRWYEAQRRRSM</sequence>
<comment type="caution">
    <text evidence="1">The sequence shown here is derived from an EMBL/GenBank/DDBJ whole genome shotgun (WGS) entry which is preliminary data.</text>
</comment>
<dbReference type="AlphaFoldDB" id="A0A4U6RLJ1"/>
<evidence type="ECO:0000313" key="2">
    <source>
        <dbReference type="Proteomes" id="UP000305095"/>
    </source>
</evidence>
<protein>
    <recommendedName>
        <fullName evidence="3">ImmA/IrrE family metallo-endopeptidase</fullName>
    </recommendedName>
</protein>
<accession>A0A4U6RLJ1</accession>
<evidence type="ECO:0000313" key="1">
    <source>
        <dbReference type="EMBL" id="TKV73466.1"/>
    </source>
</evidence>
<dbReference type="EMBL" id="SZZP01000036">
    <property type="protein sequence ID" value="TKV73466.1"/>
    <property type="molecule type" value="Genomic_DNA"/>
</dbReference>